<dbReference type="AlphaFoldDB" id="A0A4U1B7W3"/>
<dbReference type="GO" id="GO:0003700">
    <property type="term" value="F:DNA-binding transcription factor activity"/>
    <property type="evidence" value="ECO:0007669"/>
    <property type="project" value="InterPro"/>
</dbReference>
<dbReference type="InterPro" id="IPR036388">
    <property type="entry name" value="WH-like_DNA-bd_sf"/>
</dbReference>
<comment type="similarity">
    <text evidence="1">Belongs to the LysR transcriptional regulatory family.</text>
</comment>
<dbReference type="Pfam" id="PF03466">
    <property type="entry name" value="LysR_substrate"/>
    <property type="match status" value="1"/>
</dbReference>
<dbReference type="OrthoDB" id="8587655at2"/>
<dbReference type="Proteomes" id="UP000307999">
    <property type="component" value="Unassembled WGS sequence"/>
</dbReference>
<name>A0A4U1B7W3_9GAMM</name>
<dbReference type="GO" id="GO:0000976">
    <property type="term" value="F:transcription cis-regulatory region binding"/>
    <property type="evidence" value="ECO:0007669"/>
    <property type="project" value="TreeGrafter"/>
</dbReference>
<dbReference type="Gene3D" id="1.10.10.10">
    <property type="entry name" value="Winged helix-like DNA-binding domain superfamily/Winged helix DNA-binding domain"/>
    <property type="match status" value="1"/>
</dbReference>
<dbReference type="PROSITE" id="PS50931">
    <property type="entry name" value="HTH_LYSR"/>
    <property type="match status" value="1"/>
</dbReference>
<protein>
    <submittedName>
        <fullName evidence="6">LysR family transcriptional regulator</fullName>
    </submittedName>
</protein>
<feature type="domain" description="HTH lysR-type" evidence="5">
    <location>
        <begin position="17"/>
        <end position="72"/>
    </location>
</feature>
<dbReference type="InterPro" id="IPR000847">
    <property type="entry name" value="LysR_HTH_N"/>
</dbReference>
<dbReference type="CDD" id="cd05466">
    <property type="entry name" value="PBP2_LTTR_substrate"/>
    <property type="match status" value="1"/>
</dbReference>
<dbReference type="Gene3D" id="3.40.190.290">
    <property type="match status" value="1"/>
</dbReference>
<evidence type="ECO:0000256" key="4">
    <source>
        <dbReference type="ARBA" id="ARBA00023163"/>
    </source>
</evidence>
<dbReference type="InterPro" id="IPR036390">
    <property type="entry name" value="WH_DNA-bd_sf"/>
</dbReference>
<dbReference type="RefSeq" id="WP_136734790.1">
    <property type="nucleotide sequence ID" value="NZ_SWDB01000007.1"/>
</dbReference>
<dbReference type="Pfam" id="PF00126">
    <property type="entry name" value="HTH_1"/>
    <property type="match status" value="1"/>
</dbReference>
<accession>A0A4U1B7W3</accession>
<dbReference type="EMBL" id="SWDB01000007">
    <property type="protein sequence ID" value="TKB46723.1"/>
    <property type="molecule type" value="Genomic_DNA"/>
</dbReference>
<dbReference type="PANTHER" id="PTHR30126">
    <property type="entry name" value="HTH-TYPE TRANSCRIPTIONAL REGULATOR"/>
    <property type="match status" value="1"/>
</dbReference>
<evidence type="ECO:0000256" key="3">
    <source>
        <dbReference type="ARBA" id="ARBA00023125"/>
    </source>
</evidence>
<reference evidence="6 7" key="1">
    <citation type="submission" date="2019-04" db="EMBL/GenBank/DDBJ databases">
        <title>Thalassotalea guangxiensis sp. nov., isolated from sediment of the coastal wetland.</title>
        <authorList>
            <person name="Zheng S."/>
            <person name="Zhang D."/>
        </authorList>
    </citation>
    <scope>NUCLEOTIDE SEQUENCE [LARGE SCALE GENOMIC DNA]</scope>
    <source>
        <strain evidence="6 7">ZS-4</strain>
    </source>
</reference>
<evidence type="ECO:0000313" key="6">
    <source>
        <dbReference type="EMBL" id="TKB46723.1"/>
    </source>
</evidence>
<gene>
    <name evidence="6" type="ORF">E8M12_03975</name>
</gene>
<organism evidence="6 7">
    <name type="scientific">Thalassotalea mangrovi</name>
    <dbReference type="NCBI Taxonomy" id="2572245"/>
    <lineage>
        <taxon>Bacteria</taxon>
        <taxon>Pseudomonadati</taxon>
        <taxon>Pseudomonadota</taxon>
        <taxon>Gammaproteobacteria</taxon>
        <taxon>Alteromonadales</taxon>
        <taxon>Colwelliaceae</taxon>
        <taxon>Thalassotalea</taxon>
    </lineage>
</organism>
<sequence length="305" mass="34088">MSQNSTLLPRQLGDSHIRLLRIFKSVIENGGFANAEVDLNISKPAISQAITELESLLSMRLCNRGRAGFSVTEQGQQVYQSTLQLLTSLETFRTQVNAINTELVGELNIGITDNMVTIPQMRVTEALRRLKQQAPRVTINISMIPPGDIESGILDGHLHIGIVPHLRNIAGLNYIKLYQERSLLYCSDTHPLFDKELNNISDQALASYDAVVPTYPQSLEIKQQQSMLKASATSTDREGIAFLILTGRFIGFIPTHFADRWVKEDKMRAVDEHNRNFTTSYCAVTRKGSRSNLILEAYLNALANT</sequence>
<dbReference type="SUPFAM" id="SSF53850">
    <property type="entry name" value="Periplasmic binding protein-like II"/>
    <property type="match status" value="1"/>
</dbReference>
<evidence type="ECO:0000256" key="2">
    <source>
        <dbReference type="ARBA" id="ARBA00023015"/>
    </source>
</evidence>
<keyword evidence="7" id="KW-1185">Reference proteome</keyword>
<evidence type="ECO:0000256" key="1">
    <source>
        <dbReference type="ARBA" id="ARBA00009437"/>
    </source>
</evidence>
<keyword evidence="3" id="KW-0238">DNA-binding</keyword>
<dbReference type="InterPro" id="IPR005119">
    <property type="entry name" value="LysR_subst-bd"/>
</dbReference>
<keyword evidence="2" id="KW-0805">Transcription regulation</keyword>
<dbReference type="PANTHER" id="PTHR30126:SF98">
    <property type="entry name" value="HTH-TYPE TRANSCRIPTIONAL ACTIVATOR BAUR"/>
    <property type="match status" value="1"/>
</dbReference>
<evidence type="ECO:0000259" key="5">
    <source>
        <dbReference type="PROSITE" id="PS50931"/>
    </source>
</evidence>
<evidence type="ECO:0000313" key="7">
    <source>
        <dbReference type="Proteomes" id="UP000307999"/>
    </source>
</evidence>
<proteinExistence type="inferred from homology"/>
<comment type="caution">
    <text evidence="6">The sequence shown here is derived from an EMBL/GenBank/DDBJ whole genome shotgun (WGS) entry which is preliminary data.</text>
</comment>
<keyword evidence="4" id="KW-0804">Transcription</keyword>
<dbReference type="SUPFAM" id="SSF46785">
    <property type="entry name" value="Winged helix' DNA-binding domain"/>
    <property type="match status" value="1"/>
</dbReference>